<dbReference type="PRINTS" id="PR01078">
    <property type="entry name" value="AMINACHANNEL"/>
</dbReference>
<name>A0A7E6DP85_9CHIR</name>
<dbReference type="InParanoid" id="A0A7E6DP85"/>
<comment type="catalytic activity">
    <reaction evidence="12">
        <text>Na(+)(in) = Na(+)(out)</text>
        <dbReference type="Rhea" id="RHEA:34963"/>
        <dbReference type="ChEBI" id="CHEBI:29101"/>
    </reaction>
</comment>
<keyword evidence="3" id="KW-0894">Sodium channel</keyword>
<keyword evidence="8" id="KW-0406">Ion transport</keyword>
<dbReference type="InterPro" id="IPR001873">
    <property type="entry name" value="ENaC"/>
</dbReference>
<evidence type="ECO:0000256" key="10">
    <source>
        <dbReference type="ARBA" id="ARBA00023201"/>
    </source>
</evidence>
<keyword evidence="2" id="KW-0813">Transport</keyword>
<dbReference type="Gene3D" id="1.10.287.770">
    <property type="entry name" value="YojJ-like"/>
    <property type="match status" value="1"/>
</dbReference>
<evidence type="ECO:0000256" key="2">
    <source>
        <dbReference type="ARBA" id="ARBA00022448"/>
    </source>
</evidence>
<dbReference type="InterPro" id="IPR020903">
    <property type="entry name" value="ENaC_CS"/>
</dbReference>
<dbReference type="GO" id="GO:0015280">
    <property type="term" value="F:ligand-gated sodium channel activity"/>
    <property type="evidence" value="ECO:0007669"/>
    <property type="project" value="InterPro"/>
</dbReference>
<evidence type="ECO:0000256" key="12">
    <source>
        <dbReference type="ARBA" id="ARBA00036239"/>
    </source>
</evidence>
<keyword evidence="7" id="KW-0915">Sodium</keyword>
<evidence type="ECO:0000313" key="16">
    <source>
        <dbReference type="Proteomes" id="UP000504628"/>
    </source>
</evidence>
<feature type="transmembrane region" description="Helical" evidence="15">
    <location>
        <begin position="153"/>
        <end position="174"/>
    </location>
</feature>
<dbReference type="Gene3D" id="2.60.470.10">
    <property type="entry name" value="Acid-sensing ion channels like domains"/>
    <property type="match status" value="1"/>
</dbReference>
<evidence type="ECO:0000313" key="17">
    <source>
        <dbReference type="RefSeq" id="XP_035880991.1"/>
    </source>
</evidence>
<keyword evidence="4" id="KW-1003">Cell membrane</keyword>
<evidence type="ECO:0000256" key="3">
    <source>
        <dbReference type="ARBA" id="ARBA00022461"/>
    </source>
</evidence>
<evidence type="ECO:0000256" key="8">
    <source>
        <dbReference type="ARBA" id="ARBA00023065"/>
    </source>
</evidence>
<dbReference type="PROSITE" id="PS01206">
    <property type="entry name" value="ASC"/>
    <property type="match status" value="1"/>
</dbReference>
<keyword evidence="6 15" id="KW-1133">Transmembrane helix</keyword>
<dbReference type="GO" id="GO:0034706">
    <property type="term" value="C:sodium channel complex"/>
    <property type="evidence" value="ECO:0007669"/>
    <property type="project" value="TreeGrafter"/>
</dbReference>
<gene>
    <name evidence="17" type="primary">SCNN1D</name>
</gene>
<keyword evidence="10" id="KW-0739">Sodium transport</keyword>
<keyword evidence="5 15" id="KW-0812">Transmembrane</keyword>
<keyword evidence="11 17" id="KW-0407">Ion channel</keyword>
<dbReference type="RefSeq" id="XP_035880991.1">
    <property type="nucleotide sequence ID" value="XM_036025098.1"/>
</dbReference>
<dbReference type="PANTHER" id="PTHR11690:SF132">
    <property type="entry name" value="AMILORIDE-SENSITIVE SODIUM CHANNEL SUBUNIT DELTA"/>
    <property type="match status" value="1"/>
</dbReference>
<accession>A0A7E6DP85</accession>
<dbReference type="GeneID" id="114496821"/>
<dbReference type="PANTHER" id="PTHR11690">
    <property type="entry name" value="AMILORIDE-SENSITIVE SODIUM CHANNEL-RELATED"/>
    <property type="match status" value="1"/>
</dbReference>
<dbReference type="GO" id="GO:0005886">
    <property type="term" value="C:plasma membrane"/>
    <property type="evidence" value="ECO:0007669"/>
    <property type="project" value="UniProtKB-SubCell"/>
</dbReference>
<keyword evidence="16" id="KW-1185">Reference proteome</keyword>
<evidence type="ECO:0000256" key="7">
    <source>
        <dbReference type="ARBA" id="ARBA00023053"/>
    </source>
</evidence>
<feature type="compositionally biased region" description="Gly residues" evidence="14">
    <location>
        <begin position="58"/>
        <end position="71"/>
    </location>
</feature>
<dbReference type="NCBIfam" id="TIGR00859">
    <property type="entry name" value="ENaC"/>
    <property type="match status" value="1"/>
</dbReference>
<evidence type="ECO:0000256" key="4">
    <source>
        <dbReference type="ARBA" id="ARBA00022475"/>
    </source>
</evidence>
<comment type="function">
    <text evidence="13">This is one of the three pore-forming subunits of the heterotrimeric epithelial sodium channel (ENaC), a critical regulator of sodium balance and fluid homeostasis. ENaC operates in epithelial tissues, where it mediates the electrodiffusion of sodium ions from extracellular fluid through the apical membrane of cells, with water following osmotically. It plays a key role in maintaining sodium homeostasis through electrogenic sodium reabsorption in the kidneys. Additionally, ENaC is essential for airway surface liquid homeostasis, which is crucial for proper mucus clearance.</text>
</comment>
<sequence length="686" mass="76227">MQECLEGQEDGRQVQQGQAFEAQPAGPCHRRAEGPSCPGTTVPFPGTEWKSSWRHQGRGGGWRGLGGGPDGSGPAEVRISTQAGAVAQAAGEEPGTCKCPQAQLPPPVADEEAREGLLGLPGSFKELFTFFCANATMHGATRLVCSQNHLRKAFWGLLFLGALGALYWQFGLLFEQYWRCPVILTMSVHSDRRLFPSVTLCDLNPHRPRLARRSLQALDEFARENIYALYKFNFSHSGDAPRAQAPGPESAFQLDRTVRLQRLDGQNEVGFRLCNHTGGDCFYRAYSSGVKAVRAWYRFHYVNILAALPADREDSHRSHGDHFVYSCRSDSQDCQAGHFQTFHHPVYGSCYTFNSEWAAQRPGITHGISLLLRAEQQDHLPLLSTEAGIKVMVHKRDHTPFLEHQGFSIRPGTETTIRIREDEVHQLGSPYGDCTDSVRDAEVPLLYNASYTMQACLVSCFQQLMVHTCSCGYYFYPLPPGARYCSSETHPAWGHCFYRLYRELETHQLPCTSRCPRPCRESSYKLSAGTSRWPSSKSRDWILAELDKQRPGGPSPRSNVAKVNIFYQELNYRTVDETPVYSVPQLLSAMGGLWSLWFGSSVLSVLELLELLLDATALALLLGCCRLRRALGSQPVAVHPEPEANQLPSDCSRDARRPGAQPAMLPGALARVSAEELGQVCVCQDS</sequence>
<feature type="region of interest" description="Disordered" evidence="14">
    <location>
        <begin position="1"/>
        <end position="76"/>
    </location>
</feature>
<dbReference type="FunCoup" id="A0A7E6DP85">
    <property type="interactions" value="29"/>
</dbReference>
<evidence type="ECO:0000256" key="6">
    <source>
        <dbReference type="ARBA" id="ARBA00022989"/>
    </source>
</evidence>
<evidence type="ECO:0000256" key="1">
    <source>
        <dbReference type="ARBA" id="ARBA00004651"/>
    </source>
</evidence>
<dbReference type="CTD" id="6339"/>
<evidence type="ECO:0000256" key="13">
    <source>
        <dbReference type="ARBA" id="ARBA00049941"/>
    </source>
</evidence>
<dbReference type="Proteomes" id="UP000504628">
    <property type="component" value="Chromosome 5"/>
</dbReference>
<protein>
    <submittedName>
        <fullName evidence="17">Amiloride-sensitive sodium channel subunit delta</fullName>
    </submittedName>
</protein>
<evidence type="ECO:0000256" key="15">
    <source>
        <dbReference type="SAM" id="Phobius"/>
    </source>
</evidence>
<proteinExistence type="predicted"/>
<evidence type="ECO:0000256" key="9">
    <source>
        <dbReference type="ARBA" id="ARBA00023136"/>
    </source>
</evidence>
<organism evidence="16 17">
    <name type="scientific">Phyllostomus discolor</name>
    <name type="common">pale spear-nosed bat</name>
    <dbReference type="NCBI Taxonomy" id="89673"/>
    <lineage>
        <taxon>Eukaryota</taxon>
        <taxon>Metazoa</taxon>
        <taxon>Chordata</taxon>
        <taxon>Craniata</taxon>
        <taxon>Vertebrata</taxon>
        <taxon>Euteleostomi</taxon>
        <taxon>Mammalia</taxon>
        <taxon>Eutheria</taxon>
        <taxon>Laurasiatheria</taxon>
        <taxon>Chiroptera</taxon>
        <taxon>Yangochiroptera</taxon>
        <taxon>Phyllostomidae</taxon>
        <taxon>Phyllostominae</taxon>
        <taxon>Phyllostomus</taxon>
    </lineage>
</organism>
<keyword evidence="9 15" id="KW-0472">Membrane</keyword>
<evidence type="ECO:0000256" key="11">
    <source>
        <dbReference type="ARBA" id="ARBA00023303"/>
    </source>
</evidence>
<evidence type="ECO:0000256" key="5">
    <source>
        <dbReference type="ARBA" id="ARBA00022692"/>
    </source>
</evidence>
<evidence type="ECO:0000256" key="14">
    <source>
        <dbReference type="SAM" id="MobiDB-lite"/>
    </source>
</evidence>
<dbReference type="OrthoDB" id="6238402at2759"/>
<dbReference type="InterPro" id="IPR004724">
    <property type="entry name" value="ENaC_chordates"/>
</dbReference>
<dbReference type="AlphaFoldDB" id="A0A7E6DP85"/>
<feature type="region of interest" description="Disordered" evidence="14">
    <location>
        <begin position="639"/>
        <end position="661"/>
    </location>
</feature>
<comment type="subcellular location">
    <subcellularLocation>
        <location evidence="1">Cell membrane</location>
        <topology evidence="1">Multi-pass membrane protein</topology>
    </subcellularLocation>
</comment>
<dbReference type="Pfam" id="PF00858">
    <property type="entry name" value="ASC"/>
    <property type="match status" value="1"/>
</dbReference>
<dbReference type="KEGG" id="pdic:114496821"/>
<reference evidence="17" key="1">
    <citation type="submission" date="2025-08" db="UniProtKB">
        <authorList>
            <consortium name="RefSeq"/>
        </authorList>
    </citation>
    <scope>IDENTIFICATION</scope>
    <source>
        <tissue evidence="17">Muscle</tissue>
    </source>
</reference>